<dbReference type="SMART" id="SM00388">
    <property type="entry name" value="HisKA"/>
    <property type="match status" value="1"/>
</dbReference>
<dbReference type="InterPro" id="IPR036097">
    <property type="entry name" value="HisK_dim/P_sf"/>
</dbReference>
<dbReference type="PANTHER" id="PTHR45528">
    <property type="entry name" value="SENSOR HISTIDINE KINASE CPXA"/>
    <property type="match status" value="1"/>
</dbReference>
<comment type="caution">
    <text evidence="17">The sequence shown here is derived from an EMBL/GenBank/DDBJ whole genome shotgun (WGS) entry which is preliminary data.</text>
</comment>
<keyword evidence="5" id="KW-0597">Phosphoprotein</keyword>
<evidence type="ECO:0000256" key="5">
    <source>
        <dbReference type="ARBA" id="ARBA00022553"/>
    </source>
</evidence>
<dbReference type="GO" id="GO:0016301">
    <property type="term" value="F:kinase activity"/>
    <property type="evidence" value="ECO:0007669"/>
    <property type="project" value="UniProtKB-KW"/>
</dbReference>
<dbReference type="SMART" id="SM00304">
    <property type="entry name" value="HAMP"/>
    <property type="match status" value="1"/>
</dbReference>
<keyword evidence="4" id="KW-1003">Cell membrane</keyword>
<dbReference type="InterPro" id="IPR003661">
    <property type="entry name" value="HisK_dim/P_dom"/>
</dbReference>
<evidence type="ECO:0000313" key="17">
    <source>
        <dbReference type="EMBL" id="MFD2680755.1"/>
    </source>
</evidence>
<keyword evidence="13 14" id="KW-0472">Membrane</keyword>
<dbReference type="CDD" id="cd00082">
    <property type="entry name" value="HisKA"/>
    <property type="match status" value="1"/>
</dbReference>
<keyword evidence="9 17" id="KW-0418">Kinase</keyword>
<dbReference type="Proteomes" id="UP001597506">
    <property type="component" value="Unassembled WGS sequence"/>
</dbReference>
<proteinExistence type="predicted"/>
<comment type="subcellular location">
    <subcellularLocation>
        <location evidence="2">Cell membrane</location>
        <topology evidence="2">Multi-pass membrane protein</topology>
    </subcellularLocation>
</comment>
<keyword evidence="7 14" id="KW-0812">Transmembrane</keyword>
<evidence type="ECO:0000256" key="6">
    <source>
        <dbReference type="ARBA" id="ARBA00022679"/>
    </source>
</evidence>
<dbReference type="InterPro" id="IPR005467">
    <property type="entry name" value="His_kinase_dom"/>
</dbReference>
<dbReference type="CDD" id="cd06225">
    <property type="entry name" value="HAMP"/>
    <property type="match status" value="1"/>
</dbReference>
<feature type="domain" description="Histidine kinase" evidence="15">
    <location>
        <begin position="252"/>
        <end position="447"/>
    </location>
</feature>
<evidence type="ECO:0000256" key="13">
    <source>
        <dbReference type="ARBA" id="ARBA00023136"/>
    </source>
</evidence>
<feature type="domain" description="HAMP" evidence="16">
    <location>
        <begin position="185"/>
        <end position="237"/>
    </location>
</feature>
<dbReference type="InterPro" id="IPR003594">
    <property type="entry name" value="HATPase_dom"/>
</dbReference>
<evidence type="ECO:0000256" key="14">
    <source>
        <dbReference type="SAM" id="Phobius"/>
    </source>
</evidence>
<dbReference type="Pfam" id="PF00512">
    <property type="entry name" value="HisKA"/>
    <property type="match status" value="1"/>
</dbReference>
<dbReference type="SUPFAM" id="SSF158472">
    <property type="entry name" value="HAMP domain-like"/>
    <property type="match status" value="1"/>
</dbReference>
<evidence type="ECO:0000256" key="4">
    <source>
        <dbReference type="ARBA" id="ARBA00022475"/>
    </source>
</evidence>
<dbReference type="InterPro" id="IPR050398">
    <property type="entry name" value="HssS/ArlS-like"/>
</dbReference>
<dbReference type="RefSeq" id="WP_377934433.1">
    <property type="nucleotide sequence ID" value="NZ_JBHUMF010000017.1"/>
</dbReference>
<name>A0ABW5RR32_9BACI</name>
<keyword evidence="8" id="KW-0547">Nucleotide-binding</keyword>
<keyword evidence="6" id="KW-0808">Transferase</keyword>
<keyword evidence="10" id="KW-0067">ATP-binding</keyword>
<dbReference type="Gene3D" id="3.30.565.10">
    <property type="entry name" value="Histidine kinase-like ATPase, C-terminal domain"/>
    <property type="match status" value="1"/>
</dbReference>
<reference evidence="18" key="1">
    <citation type="journal article" date="2019" name="Int. J. Syst. Evol. Microbiol.">
        <title>The Global Catalogue of Microorganisms (GCM) 10K type strain sequencing project: providing services to taxonomists for standard genome sequencing and annotation.</title>
        <authorList>
            <consortium name="The Broad Institute Genomics Platform"/>
            <consortium name="The Broad Institute Genome Sequencing Center for Infectious Disease"/>
            <person name="Wu L."/>
            <person name="Ma J."/>
        </authorList>
    </citation>
    <scope>NUCLEOTIDE SEQUENCE [LARGE SCALE GENOMIC DNA]</scope>
    <source>
        <strain evidence="18">KCTC 3913</strain>
    </source>
</reference>
<evidence type="ECO:0000256" key="9">
    <source>
        <dbReference type="ARBA" id="ARBA00022777"/>
    </source>
</evidence>
<keyword evidence="12" id="KW-0902">Two-component regulatory system</keyword>
<dbReference type="InterPro" id="IPR003660">
    <property type="entry name" value="HAMP_dom"/>
</dbReference>
<dbReference type="SMART" id="SM00387">
    <property type="entry name" value="HATPase_c"/>
    <property type="match status" value="1"/>
</dbReference>
<feature type="transmembrane region" description="Helical" evidence="14">
    <location>
        <begin position="7"/>
        <end position="31"/>
    </location>
</feature>
<gene>
    <name evidence="17" type="ORF">ACFSUL_08280</name>
</gene>
<comment type="catalytic activity">
    <reaction evidence="1">
        <text>ATP + protein L-histidine = ADP + protein N-phospho-L-histidine.</text>
        <dbReference type="EC" id="2.7.13.3"/>
    </reaction>
</comment>
<dbReference type="SUPFAM" id="SSF47384">
    <property type="entry name" value="Homodimeric domain of signal transducing histidine kinase"/>
    <property type="match status" value="1"/>
</dbReference>
<evidence type="ECO:0000313" key="18">
    <source>
        <dbReference type="Proteomes" id="UP001597506"/>
    </source>
</evidence>
<evidence type="ECO:0000256" key="1">
    <source>
        <dbReference type="ARBA" id="ARBA00000085"/>
    </source>
</evidence>
<accession>A0ABW5RR32</accession>
<dbReference type="Gene3D" id="6.10.340.10">
    <property type="match status" value="1"/>
</dbReference>
<dbReference type="Pfam" id="PF02518">
    <property type="entry name" value="HATPase_c"/>
    <property type="match status" value="1"/>
</dbReference>
<dbReference type="InterPro" id="IPR036890">
    <property type="entry name" value="HATPase_C_sf"/>
</dbReference>
<keyword evidence="18" id="KW-1185">Reference proteome</keyword>
<dbReference type="EMBL" id="JBHUMF010000017">
    <property type="protein sequence ID" value="MFD2680755.1"/>
    <property type="molecule type" value="Genomic_DNA"/>
</dbReference>
<dbReference type="Pfam" id="PF00672">
    <property type="entry name" value="HAMP"/>
    <property type="match status" value="1"/>
</dbReference>
<evidence type="ECO:0000256" key="8">
    <source>
        <dbReference type="ARBA" id="ARBA00022741"/>
    </source>
</evidence>
<evidence type="ECO:0000256" key="3">
    <source>
        <dbReference type="ARBA" id="ARBA00012438"/>
    </source>
</evidence>
<dbReference type="EC" id="2.7.13.3" evidence="3"/>
<keyword evidence="11 14" id="KW-1133">Transmembrane helix</keyword>
<dbReference type="SUPFAM" id="SSF55874">
    <property type="entry name" value="ATPase domain of HSP90 chaperone/DNA topoisomerase II/histidine kinase"/>
    <property type="match status" value="1"/>
</dbReference>
<evidence type="ECO:0000256" key="10">
    <source>
        <dbReference type="ARBA" id="ARBA00022840"/>
    </source>
</evidence>
<sequence>MKLQTKYLIIISAALILLPIAFPLVSVVFYLPLYSLDNIEEKKVIDGEKVEEMWHEKATELNGKTSMEIQAALQKVNEKYPNSELLWINKQGHKEYELPAQPTIPEQWSAGYTVDFMKRRTGGDPFTVVAFIGNKQDNGFIVFQLPRELMEPPIHKLRSRYDVVYTAAIIVMLLLFLVVSWLFFRNIRKRLLALQKAMSERDEHQIPVPISVSKQDEIGKLEVSFNTMIDELKTSRMREKEEEQLRRQLIANLSHDLRTPLTTLRAHAYTLSKEELSTKGEESLEVIDVKVKQIDGLIDNLLSYTLLMAKKYRFEPKAVDVLRVVKQSITSWYPVFEKEGFEINIDLPDVKEQWTIDPLWLERIFDNLFQNIIRHAKEGLYVRVTAEVVKEGLTILIKDKGAGMQNDSKDKGAGIGLSIVAIMIKEMGLDWDVETGESGTCFRIWKK</sequence>
<feature type="transmembrane region" description="Helical" evidence="14">
    <location>
        <begin position="163"/>
        <end position="184"/>
    </location>
</feature>
<evidence type="ECO:0000259" key="16">
    <source>
        <dbReference type="PROSITE" id="PS50885"/>
    </source>
</evidence>
<evidence type="ECO:0000256" key="11">
    <source>
        <dbReference type="ARBA" id="ARBA00022989"/>
    </source>
</evidence>
<dbReference type="Gene3D" id="1.10.287.130">
    <property type="match status" value="1"/>
</dbReference>
<dbReference type="PANTHER" id="PTHR45528:SF1">
    <property type="entry name" value="SENSOR HISTIDINE KINASE CPXA"/>
    <property type="match status" value="1"/>
</dbReference>
<evidence type="ECO:0000256" key="2">
    <source>
        <dbReference type="ARBA" id="ARBA00004651"/>
    </source>
</evidence>
<evidence type="ECO:0000259" key="15">
    <source>
        <dbReference type="PROSITE" id="PS50109"/>
    </source>
</evidence>
<dbReference type="PROSITE" id="PS50885">
    <property type="entry name" value="HAMP"/>
    <property type="match status" value="1"/>
</dbReference>
<dbReference type="PROSITE" id="PS50109">
    <property type="entry name" value="HIS_KIN"/>
    <property type="match status" value="1"/>
</dbReference>
<protein>
    <recommendedName>
        <fullName evidence="3">histidine kinase</fullName>
        <ecNumber evidence="3">2.7.13.3</ecNumber>
    </recommendedName>
</protein>
<evidence type="ECO:0000256" key="7">
    <source>
        <dbReference type="ARBA" id="ARBA00022692"/>
    </source>
</evidence>
<evidence type="ECO:0000256" key="12">
    <source>
        <dbReference type="ARBA" id="ARBA00023012"/>
    </source>
</evidence>
<organism evidence="17 18">
    <name type="scientific">Bacillus seohaeanensis</name>
    <dbReference type="NCBI Taxonomy" id="284580"/>
    <lineage>
        <taxon>Bacteria</taxon>
        <taxon>Bacillati</taxon>
        <taxon>Bacillota</taxon>
        <taxon>Bacilli</taxon>
        <taxon>Bacillales</taxon>
        <taxon>Bacillaceae</taxon>
        <taxon>Bacillus</taxon>
    </lineage>
</organism>